<sequence length="84" mass="9878">MILITTFDKQEFPVNQSLDEIHQLLAAQQFFRINRQYLVNYSAVKEVEHYFTRKLVVTLSVDTSEKLLIGKDKTAAFLNWLDSR</sequence>
<evidence type="ECO:0000259" key="1">
    <source>
        <dbReference type="PROSITE" id="PS50930"/>
    </source>
</evidence>
<dbReference type="Gene3D" id="2.40.50.1020">
    <property type="entry name" value="LytTr DNA-binding domain"/>
    <property type="match status" value="1"/>
</dbReference>
<reference evidence="2 3" key="1">
    <citation type="submission" date="2019-05" db="EMBL/GenBank/DDBJ databases">
        <title>Dyadobacter AR-3-8 sp. nov., isolated from arctic soil.</title>
        <authorList>
            <person name="Chaudhary D.K."/>
        </authorList>
    </citation>
    <scope>NUCLEOTIDE SEQUENCE [LARGE SCALE GENOMIC DNA]</scope>
    <source>
        <strain evidence="2 3">AR-3-8</strain>
    </source>
</reference>
<dbReference type="PROSITE" id="PS50930">
    <property type="entry name" value="HTH_LYTTR"/>
    <property type="match status" value="1"/>
</dbReference>
<organism evidence="2 3">
    <name type="scientific">Dyadobacter frigoris</name>
    <dbReference type="NCBI Taxonomy" id="2576211"/>
    <lineage>
        <taxon>Bacteria</taxon>
        <taxon>Pseudomonadati</taxon>
        <taxon>Bacteroidota</taxon>
        <taxon>Cytophagia</taxon>
        <taxon>Cytophagales</taxon>
        <taxon>Spirosomataceae</taxon>
        <taxon>Dyadobacter</taxon>
    </lineage>
</organism>
<dbReference type="InterPro" id="IPR007492">
    <property type="entry name" value="LytTR_DNA-bd_dom"/>
</dbReference>
<dbReference type="SMART" id="SM00850">
    <property type="entry name" value="LytTR"/>
    <property type="match status" value="1"/>
</dbReference>
<dbReference type="EMBL" id="SZVO01000038">
    <property type="protein sequence ID" value="TKT84744.1"/>
    <property type="molecule type" value="Genomic_DNA"/>
</dbReference>
<accession>A0A4U6CTZ5</accession>
<dbReference type="AlphaFoldDB" id="A0A4U6CTZ5"/>
<evidence type="ECO:0000313" key="2">
    <source>
        <dbReference type="EMBL" id="TKT84744.1"/>
    </source>
</evidence>
<dbReference type="GO" id="GO:0003677">
    <property type="term" value="F:DNA binding"/>
    <property type="evidence" value="ECO:0007669"/>
    <property type="project" value="InterPro"/>
</dbReference>
<feature type="domain" description="HTH LytTR-type" evidence="1">
    <location>
        <begin position="1"/>
        <end position="48"/>
    </location>
</feature>
<proteinExistence type="predicted"/>
<name>A0A4U6CTZ5_9BACT</name>
<evidence type="ECO:0000313" key="3">
    <source>
        <dbReference type="Proteomes" id="UP000304900"/>
    </source>
</evidence>
<dbReference type="Pfam" id="PF04397">
    <property type="entry name" value="LytTR"/>
    <property type="match status" value="1"/>
</dbReference>
<comment type="caution">
    <text evidence="2">The sequence shown here is derived from an EMBL/GenBank/DDBJ whole genome shotgun (WGS) entry which is preliminary data.</text>
</comment>
<keyword evidence="3" id="KW-1185">Reference proteome</keyword>
<dbReference type="OrthoDB" id="1646880at2"/>
<protein>
    <submittedName>
        <fullName evidence="2">LytTR family transcriptional regulator</fullName>
    </submittedName>
</protein>
<dbReference type="Proteomes" id="UP000304900">
    <property type="component" value="Unassembled WGS sequence"/>
</dbReference>
<gene>
    <name evidence="2" type="ORF">FDK13_34730</name>
</gene>